<keyword evidence="7 13" id="KW-0520">NAD</keyword>
<dbReference type="GO" id="GO:0005829">
    <property type="term" value="C:cytosol"/>
    <property type="evidence" value="ECO:0007669"/>
    <property type="project" value="TreeGrafter"/>
</dbReference>
<dbReference type="SUPFAM" id="SSF51735">
    <property type="entry name" value="NAD(P)-binding Rossmann-fold domains"/>
    <property type="match status" value="1"/>
</dbReference>
<feature type="binding site" evidence="13">
    <location>
        <begin position="118"/>
        <end position="121"/>
    </location>
    <ligand>
        <name>NAD(+)</name>
        <dbReference type="ChEBI" id="CHEBI:57540"/>
    </ligand>
</feature>
<protein>
    <recommendedName>
        <fullName evidence="10 13">4-hydroxy-tetrahydrodipicolinate reductase</fullName>
        <shortName evidence="13">HTPA reductase</shortName>
        <ecNumber evidence="10 13">1.17.1.8</ecNumber>
    </recommendedName>
</protein>
<dbReference type="Gene3D" id="3.30.360.10">
    <property type="entry name" value="Dihydrodipicolinate Reductase, domain 2"/>
    <property type="match status" value="1"/>
</dbReference>
<comment type="function">
    <text evidence="13">Catalyzes the conversion of 4-hydroxy-tetrahydrodipicolinate (HTPA) to tetrahydrodipicolinate.</text>
</comment>
<comment type="catalytic activity">
    <reaction evidence="12 13">
        <text>(S)-2,3,4,5-tetrahydrodipicolinate + NAD(+) + H2O = (2S,4S)-4-hydroxy-2,3,4,5-tetrahydrodipicolinate + NADH + H(+)</text>
        <dbReference type="Rhea" id="RHEA:35323"/>
        <dbReference type="ChEBI" id="CHEBI:15377"/>
        <dbReference type="ChEBI" id="CHEBI:15378"/>
        <dbReference type="ChEBI" id="CHEBI:16845"/>
        <dbReference type="ChEBI" id="CHEBI:57540"/>
        <dbReference type="ChEBI" id="CHEBI:57945"/>
        <dbReference type="ChEBI" id="CHEBI:67139"/>
        <dbReference type="EC" id="1.17.1.8"/>
    </reaction>
</comment>
<dbReference type="SUPFAM" id="SSF55347">
    <property type="entry name" value="Glyceraldehyde-3-phosphate dehydrogenase-like, C-terminal domain"/>
    <property type="match status" value="1"/>
</dbReference>
<reference evidence="16 17" key="1">
    <citation type="submission" date="2020-04" db="EMBL/GenBank/DDBJ databases">
        <authorList>
            <consortium name="Desulfovibrio sp. FSS-1 genome sequencing consortium"/>
            <person name="Shimoshige H."/>
            <person name="Kobayashi H."/>
            <person name="Maekawa T."/>
        </authorList>
    </citation>
    <scope>NUCLEOTIDE SEQUENCE [LARGE SCALE GENOMIC DNA]</scope>
    <source>
        <strain evidence="16 17">SIID29052-01</strain>
    </source>
</reference>
<sequence>MSVRDVIIMGAGGRMGQTLCQLAMADPAFRLAGVVERPGNEAALDRYPDCVKGSSMEEVFSRLPGAVIVDFTAPDSSVLVSETAARLGNPVVIGTTGLKGEQLERVQAASARGRIFWSPNMSLGINALAQFLPLLVKALGPAYDMEIMEIHHNKKADSPSGTAIKLGQVLAGARGQELQDVMKCGREGIIGARTQEELGVMALRGGDVVGDHTVYFFGPGERIEVTHRAHTRENFARGALRAALWIGAQEPGKLYSMADMLA</sequence>
<evidence type="ECO:0000256" key="12">
    <source>
        <dbReference type="ARBA" id="ARBA00049396"/>
    </source>
</evidence>
<feature type="active site" description="Proton donor/acceptor" evidence="13">
    <location>
        <position position="151"/>
    </location>
</feature>
<evidence type="ECO:0000256" key="10">
    <source>
        <dbReference type="ARBA" id="ARBA00038983"/>
    </source>
</evidence>
<evidence type="ECO:0000256" key="11">
    <source>
        <dbReference type="ARBA" id="ARBA00049080"/>
    </source>
</evidence>
<dbReference type="Pfam" id="PF05173">
    <property type="entry name" value="DapB_C"/>
    <property type="match status" value="1"/>
</dbReference>
<evidence type="ECO:0000256" key="13">
    <source>
        <dbReference type="HAMAP-Rule" id="MF_00102"/>
    </source>
</evidence>
<evidence type="ECO:0000256" key="1">
    <source>
        <dbReference type="ARBA" id="ARBA00006642"/>
    </source>
</evidence>
<dbReference type="PROSITE" id="PS01298">
    <property type="entry name" value="DAPB"/>
    <property type="match status" value="1"/>
</dbReference>
<dbReference type="Pfam" id="PF01113">
    <property type="entry name" value="DapB_N"/>
    <property type="match status" value="1"/>
</dbReference>
<feature type="active site" description="Proton donor" evidence="13">
    <location>
        <position position="155"/>
    </location>
</feature>
<dbReference type="InterPro" id="IPR022664">
    <property type="entry name" value="DapB_N_CS"/>
</dbReference>
<comment type="similarity">
    <text evidence="1 13">Belongs to the DapB family.</text>
</comment>
<dbReference type="NCBIfam" id="TIGR00036">
    <property type="entry name" value="dapB"/>
    <property type="match status" value="1"/>
</dbReference>
<gene>
    <name evidence="13 16" type="primary">dapB</name>
    <name evidence="16" type="ORF">NNJEOMEG_02336</name>
</gene>
<keyword evidence="6 13" id="KW-0560">Oxidoreductase</keyword>
<feature type="binding site" evidence="13">
    <location>
        <begin position="94"/>
        <end position="96"/>
    </location>
    <ligand>
        <name>NAD(+)</name>
        <dbReference type="ChEBI" id="CHEBI:57540"/>
    </ligand>
</feature>
<name>A0A6V8LU60_9BACT</name>
<organism evidence="16 17">
    <name type="scientific">Fundidesulfovibrio magnetotacticus</name>
    <dbReference type="NCBI Taxonomy" id="2730080"/>
    <lineage>
        <taxon>Bacteria</taxon>
        <taxon>Pseudomonadati</taxon>
        <taxon>Thermodesulfobacteriota</taxon>
        <taxon>Desulfovibrionia</taxon>
        <taxon>Desulfovibrionales</taxon>
        <taxon>Desulfovibrionaceae</taxon>
        <taxon>Fundidesulfovibrio</taxon>
    </lineage>
</organism>
<evidence type="ECO:0000256" key="8">
    <source>
        <dbReference type="ARBA" id="ARBA00023154"/>
    </source>
</evidence>
<dbReference type="GO" id="GO:0051287">
    <property type="term" value="F:NAD binding"/>
    <property type="evidence" value="ECO:0007669"/>
    <property type="project" value="UniProtKB-UniRule"/>
</dbReference>
<feature type="binding site" evidence="13">
    <location>
        <begin position="161"/>
        <end position="162"/>
    </location>
    <ligand>
        <name>(S)-2,3,4,5-tetrahydrodipicolinate</name>
        <dbReference type="ChEBI" id="CHEBI:16845"/>
    </ligand>
</feature>
<comment type="caution">
    <text evidence="16">The sequence shown here is derived from an EMBL/GenBank/DDBJ whole genome shotgun (WGS) entry which is preliminary data.</text>
</comment>
<evidence type="ECO:0000256" key="4">
    <source>
        <dbReference type="ARBA" id="ARBA00022857"/>
    </source>
</evidence>
<reference evidence="16 17" key="2">
    <citation type="submission" date="2020-05" db="EMBL/GenBank/DDBJ databases">
        <title>Draft genome sequence of Desulfovibrio sp. strainFSS-1.</title>
        <authorList>
            <person name="Shimoshige H."/>
            <person name="Kobayashi H."/>
            <person name="Maekawa T."/>
        </authorList>
    </citation>
    <scope>NUCLEOTIDE SEQUENCE [LARGE SCALE GENOMIC DNA]</scope>
    <source>
        <strain evidence="16 17">SIID29052-01</strain>
    </source>
</reference>
<keyword evidence="3 13" id="KW-0028">Amino-acid biosynthesis</keyword>
<dbReference type="PIRSF" id="PIRSF000161">
    <property type="entry name" value="DHPR"/>
    <property type="match status" value="1"/>
</dbReference>
<evidence type="ECO:0000256" key="3">
    <source>
        <dbReference type="ARBA" id="ARBA00022605"/>
    </source>
</evidence>
<evidence type="ECO:0000256" key="7">
    <source>
        <dbReference type="ARBA" id="ARBA00023027"/>
    </source>
</evidence>
<comment type="subcellular location">
    <subcellularLocation>
        <location evidence="13">Cytoplasm</location>
    </subcellularLocation>
</comment>
<evidence type="ECO:0000256" key="5">
    <source>
        <dbReference type="ARBA" id="ARBA00022915"/>
    </source>
</evidence>
<keyword evidence="2 13" id="KW-0963">Cytoplasm</keyword>
<dbReference type="InterPro" id="IPR000846">
    <property type="entry name" value="DapB_N"/>
</dbReference>
<comment type="subunit">
    <text evidence="13">Homotetramer.</text>
</comment>
<comment type="caution">
    <text evidence="13">Was originally thought to be a dihydrodipicolinate reductase (DHDPR), catalyzing the conversion of dihydrodipicolinate to tetrahydrodipicolinate. However, it was shown in E.coli that the substrate of the enzymatic reaction is not dihydrodipicolinate (DHDP) but in fact (2S,4S)-4-hydroxy-2,3,4,5-tetrahydrodipicolinic acid (HTPA), the product released by the DapA-catalyzed reaction.</text>
</comment>
<evidence type="ECO:0000256" key="9">
    <source>
        <dbReference type="ARBA" id="ARBA00037922"/>
    </source>
</evidence>
<keyword evidence="4 13" id="KW-0521">NADP</keyword>
<evidence type="ECO:0000313" key="16">
    <source>
        <dbReference type="EMBL" id="GFK94490.1"/>
    </source>
</evidence>
<evidence type="ECO:0000256" key="6">
    <source>
        <dbReference type="ARBA" id="ARBA00023002"/>
    </source>
</evidence>
<dbReference type="Gene3D" id="3.40.50.720">
    <property type="entry name" value="NAD(P)-binding Rossmann-like Domain"/>
    <property type="match status" value="1"/>
</dbReference>
<accession>A0A6V8LU60</accession>
<dbReference type="PANTHER" id="PTHR20836">
    <property type="entry name" value="DIHYDRODIPICOLINATE REDUCTASE"/>
    <property type="match status" value="1"/>
</dbReference>
<keyword evidence="5 13" id="KW-0220">Diaminopimelate biosynthesis</keyword>
<feature type="binding site" evidence="13">
    <location>
        <position position="152"/>
    </location>
    <ligand>
        <name>(S)-2,3,4,5-tetrahydrodipicolinate</name>
        <dbReference type="ChEBI" id="CHEBI:16845"/>
    </ligand>
</feature>
<dbReference type="HAMAP" id="MF_00102">
    <property type="entry name" value="DapB"/>
    <property type="match status" value="1"/>
</dbReference>
<dbReference type="GO" id="GO:0016726">
    <property type="term" value="F:oxidoreductase activity, acting on CH or CH2 groups, NAD or NADP as acceptor"/>
    <property type="evidence" value="ECO:0007669"/>
    <property type="project" value="UniProtKB-UniRule"/>
</dbReference>
<dbReference type="RefSeq" id="WP_173084623.1">
    <property type="nucleotide sequence ID" value="NZ_BLTE01000010.1"/>
</dbReference>
<dbReference type="Proteomes" id="UP000494245">
    <property type="component" value="Unassembled WGS sequence"/>
</dbReference>
<feature type="domain" description="Dihydrodipicolinate reductase C-terminal" evidence="15">
    <location>
        <begin position="124"/>
        <end position="261"/>
    </location>
</feature>
<dbReference type="EC" id="1.17.1.8" evidence="10 13"/>
<comment type="pathway">
    <text evidence="9 13">Amino-acid biosynthesis; L-lysine biosynthesis via DAP pathway; (S)-tetrahydrodipicolinate from L-aspartate: step 4/4.</text>
</comment>
<evidence type="ECO:0000259" key="14">
    <source>
        <dbReference type="Pfam" id="PF01113"/>
    </source>
</evidence>
<dbReference type="InterPro" id="IPR022663">
    <property type="entry name" value="DapB_C"/>
</dbReference>
<dbReference type="InterPro" id="IPR023940">
    <property type="entry name" value="DHDPR_bac"/>
</dbReference>
<evidence type="ECO:0000259" key="15">
    <source>
        <dbReference type="Pfam" id="PF05173"/>
    </source>
</evidence>
<feature type="binding site" evidence="13">
    <location>
        <position position="36"/>
    </location>
    <ligand>
        <name>NAD(+)</name>
        <dbReference type="ChEBI" id="CHEBI:57540"/>
    </ligand>
</feature>
<dbReference type="AlphaFoldDB" id="A0A6V8LU60"/>
<feature type="domain" description="Dihydrodipicolinate reductase N-terminal" evidence="14">
    <location>
        <begin position="6"/>
        <end position="121"/>
    </location>
</feature>
<dbReference type="GO" id="GO:0008839">
    <property type="term" value="F:4-hydroxy-tetrahydrodipicolinate reductase"/>
    <property type="evidence" value="ECO:0007669"/>
    <property type="project" value="UniProtKB-UniRule"/>
</dbReference>
<feature type="binding site" evidence="13">
    <location>
        <position position="37"/>
    </location>
    <ligand>
        <name>NADP(+)</name>
        <dbReference type="ChEBI" id="CHEBI:58349"/>
    </ligand>
</feature>
<dbReference type="GO" id="GO:0019877">
    <property type="term" value="P:diaminopimelate biosynthetic process"/>
    <property type="evidence" value="ECO:0007669"/>
    <property type="project" value="UniProtKB-UniRule"/>
</dbReference>
<keyword evidence="8 13" id="KW-0457">Lysine biosynthesis</keyword>
<dbReference type="InterPro" id="IPR036291">
    <property type="entry name" value="NAD(P)-bd_dom_sf"/>
</dbReference>
<evidence type="ECO:0000313" key="17">
    <source>
        <dbReference type="Proteomes" id="UP000494245"/>
    </source>
</evidence>
<keyword evidence="17" id="KW-1185">Reference proteome</keyword>
<dbReference type="PANTHER" id="PTHR20836:SF0">
    <property type="entry name" value="4-HYDROXY-TETRAHYDRODIPICOLINATE REDUCTASE 1, CHLOROPLASTIC-RELATED"/>
    <property type="match status" value="1"/>
</dbReference>
<dbReference type="EMBL" id="BLTE01000010">
    <property type="protein sequence ID" value="GFK94490.1"/>
    <property type="molecule type" value="Genomic_DNA"/>
</dbReference>
<dbReference type="FunFam" id="3.30.360.10:FF:000004">
    <property type="entry name" value="4-hydroxy-tetrahydrodipicolinate reductase"/>
    <property type="match status" value="1"/>
</dbReference>
<evidence type="ECO:0000256" key="2">
    <source>
        <dbReference type="ARBA" id="ARBA00022490"/>
    </source>
</evidence>
<dbReference type="UniPathway" id="UPA00034">
    <property type="reaction ID" value="UER00018"/>
</dbReference>
<proteinExistence type="inferred from homology"/>
<dbReference type="CDD" id="cd02274">
    <property type="entry name" value="DHDPR_N"/>
    <property type="match status" value="1"/>
</dbReference>
<dbReference type="GO" id="GO:0050661">
    <property type="term" value="F:NADP binding"/>
    <property type="evidence" value="ECO:0007669"/>
    <property type="project" value="UniProtKB-UniRule"/>
</dbReference>
<comment type="catalytic activity">
    <reaction evidence="11 13">
        <text>(S)-2,3,4,5-tetrahydrodipicolinate + NADP(+) + H2O = (2S,4S)-4-hydroxy-2,3,4,5-tetrahydrodipicolinate + NADPH + H(+)</text>
        <dbReference type="Rhea" id="RHEA:35331"/>
        <dbReference type="ChEBI" id="CHEBI:15377"/>
        <dbReference type="ChEBI" id="CHEBI:15378"/>
        <dbReference type="ChEBI" id="CHEBI:16845"/>
        <dbReference type="ChEBI" id="CHEBI:57783"/>
        <dbReference type="ChEBI" id="CHEBI:58349"/>
        <dbReference type="ChEBI" id="CHEBI:67139"/>
        <dbReference type="EC" id="1.17.1.8"/>
    </reaction>
</comment>
<dbReference type="GO" id="GO:0009089">
    <property type="term" value="P:lysine biosynthetic process via diaminopimelate"/>
    <property type="evidence" value="ECO:0007669"/>
    <property type="project" value="UniProtKB-UniRule"/>
</dbReference>
<feature type="binding site" evidence="13">
    <location>
        <begin position="10"/>
        <end position="15"/>
    </location>
    <ligand>
        <name>NAD(+)</name>
        <dbReference type="ChEBI" id="CHEBI:57540"/>
    </ligand>
</feature>